<comment type="domain">
    <text evidence="8">The IMP cyclohydrolase activity resides in the N-terminal region.</text>
</comment>
<dbReference type="InterPro" id="IPR024051">
    <property type="entry name" value="AICAR_Tfase_dup_dom_sf"/>
</dbReference>
<evidence type="ECO:0000256" key="3">
    <source>
        <dbReference type="ARBA" id="ARBA00007667"/>
    </source>
</evidence>
<dbReference type="SMART" id="SM00851">
    <property type="entry name" value="MGS"/>
    <property type="match status" value="1"/>
</dbReference>
<dbReference type="InterPro" id="IPR011607">
    <property type="entry name" value="MGS-like_dom"/>
</dbReference>
<dbReference type="CDD" id="cd01421">
    <property type="entry name" value="IMPCH"/>
    <property type="match status" value="1"/>
</dbReference>
<reference evidence="10" key="1">
    <citation type="journal article" date="2020" name="mSystems">
        <title>Genome- and Community-Level Interaction Insights into Carbon Utilization and Element Cycling Functions of Hydrothermarchaeota in Hydrothermal Sediment.</title>
        <authorList>
            <person name="Zhou Z."/>
            <person name="Liu Y."/>
            <person name="Xu W."/>
            <person name="Pan J."/>
            <person name="Luo Z.H."/>
            <person name="Li M."/>
        </authorList>
    </citation>
    <scope>NUCLEOTIDE SEQUENCE [LARGE SCALE GENOMIC DNA]</scope>
    <source>
        <strain evidence="10">SpSt-69</strain>
    </source>
</reference>
<dbReference type="Gene3D" id="3.40.140.20">
    <property type="match status" value="2"/>
</dbReference>
<keyword evidence="6 8" id="KW-0378">Hydrolase</keyword>
<evidence type="ECO:0000256" key="2">
    <source>
        <dbReference type="ARBA" id="ARBA00004954"/>
    </source>
</evidence>
<evidence type="ECO:0000256" key="1">
    <source>
        <dbReference type="ARBA" id="ARBA00004844"/>
    </source>
</evidence>
<dbReference type="FunFam" id="3.40.50.1380:FF:000001">
    <property type="entry name" value="Bifunctional purine biosynthesis protein PurH"/>
    <property type="match status" value="1"/>
</dbReference>
<evidence type="ECO:0000313" key="10">
    <source>
        <dbReference type="EMBL" id="HGL17761.1"/>
    </source>
</evidence>
<evidence type="ECO:0000256" key="4">
    <source>
        <dbReference type="ARBA" id="ARBA00022679"/>
    </source>
</evidence>
<dbReference type="UniPathway" id="UPA00074">
    <property type="reaction ID" value="UER00133"/>
</dbReference>
<evidence type="ECO:0000256" key="7">
    <source>
        <dbReference type="ARBA" id="ARBA00023268"/>
    </source>
</evidence>
<name>A0A7V3ZYI9_UNCW3</name>
<dbReference type="AlphaFoldDB" id="A0A7V3ZYI9"/>
<dbReference type="HAMAP" id="MF_00139">
    <property type="entry name" value="PurH"/>
    <property type="match status" value="1"/>
</dbReference>
<proteinExistence type="inferred from homology"/>
<sequence length="503" mass="56631">MKPFALVSVYYKDGVEELVNALKDSGYGILSTGGTLEYLKSKGFDVTSVEEITGFPESPGGRVKTLHPAIFAGILARRDNRDDLKFLESHNLPLIDFVVVNLYPFSEKLDLELKALLEFIDIGGVSLIRASAKNYLWVTLVCDPSDYKWVSEKVKSGSLSIDDRKILALKGFRKVIEYDSAIYNELSKRFDVGDGFIAGAFYKAFDLRYGENPHQEGAVYYNSIFEETFLKRSELLWGIELSYNNILDLYFAWQVVDEFKEPSCAIIKHNVPCGVGIGESLDEAFWKALKSDEESAYGGIVAFNGLVDEKLANLLNDFFFEVLVAPDFKQEAIEILKKKKKRRIVRVKDGGLSPLECRFVDWDLLVQRRDTRELKREDLKVVAGKFDEAWFKDVYFGDKVVKHVRSNAVVLVKDGMTVGIGGGQTSRVEALRIALRKAGERAKDSILVSDGFFPFSDSIELAHSHGIKLIVEPGGSVRDQEIIDKAKELGINLVFTGIRRFRH</sequence>
<dbReference type="PANTHER" id="PTHR11692">
    <property type="entry name" value="BIFUNCTIONAL PURINE BIOSYNTHESIS PROTEIN PURH"/>
    <property type="match status" value="1"/>
</dbReference>
<comment type="similarity">
    <text evidence="3 8">Belongs to the PurH family.</text>
</comment>
<keyword evidence="4 8" id="KW-0808">Transferase</keyword>
<evidence type="ECO:0000256" key="8">
    <source>
        <dbReference type="HAMAP-Rule" id="MF_00139"/>
    </source>
</evidence>
<accession>A0A7V3ZYI9</accession>
<comment type="catalytic activity">
    <reaction evidence="8">
        <text>IMP + H2O = 5-formamido-1-(5-phospho-D-ribosyl)imidazole-4-carboxamide</text>
        <dbReference type="Rhea" id="RHEA:18445"/>
        <dbReference type="ChEBI" id="CHEBI:15377"/>
        <dbReference type="ChEBI" id="CHEBI:58053"/>
        <dbReference type="ChEBI" id="CHEBI:58467"/>
        <dbReference type="EC" id="3.5.4.10"/>
    </reaction>
</comment>
<dbReference type="InterPro" id="IPR002695">
    <property type="entry name" value="PurH-like"/>
</dbReference>
<comment type="pathway">
    <text evidence="2 8">Purine metabolism; IMP biosynthesis via de novo pathway; 5-formamido-1-(5-phospho-D-ribosyl)imidazole-4-carboxamide from 5-amino-1-(5-phospho-D-ribosyl)imidazole-4-carboxamide (10-formyl THF route): step 1/1.</text>
</comment>
<dbReference type="PROSITE" id="PS51855">
    <property type="entry name" value="MGS"/>
    <property type="match status" value="1"/>
</dbReference>
<dbReference type="Gene3D" id="3.40.50.1380">
    <property type="entry name" value="Methylglyoxal synthase-like domain"/>
    <property type="match status" value="1"/>
</dbReference>
<dbReference type="SUPFAM" id="SSF53927">
    <property type="entry name" value="Cytidine deaminase-like"/>
    <property type="match status" value="1"/>
</dbReference>
<dbReference type="EC" id="2.1.2.3" evidence="8"/>
<dbReference type="PANTHER" id="PTHR11692:SF0">
    <property type="entry name" value="BIFUNCTIONAL PURINE BIOSYNTHESIS PROTEIN ATIC"/>
    <property type="match status" value="1"/>
</dbReference>
<evidence type="ECO:0000256" key="6">
    <source>
        <dbReference type="ARBA" id="ARBA00022801"/>
    </source>
</evidence>
<organism evidence="10">
    <name type="scientific">candidate division WOR-3 bacterium</name>
    <dbReference type="NCBI Taxonomy" id="2052148"/>
    <lineage>
        <taxon>Bacteria</taxon>
        <taxon>Bacteria division WOR-3</taxon>
    </lineage>
</organism>
<evidence type="ECO:0000256" key="5">
    <source>
        <dbReference type="ARBA" id="ARBA00022755"/>
    </source>
</evidence>
<dbReference type="EMBL" id="DTDJ01000036">
    <property type="protein sequence ID" value="HGL17761.1"/>
    <property type="molecule type" value="Genomic_DNA"/>
</dbReference>
<keyword evidence="7 8" id="KW-0511">Multifunctional enzyme</keyword>
<dbReference type="GO" id="GO:0004643">
    <property type="term" value="F:phosphoribosylaminoimidazolecarboxamide formyltransferase activity"/>
    <property type="evidence" value="ECO:0007669"/>
    <property type="project" value="UniProtKB-UniRule"/>
</dbReference>
<dbReference type="GO" id="GO:0003937">
    <property type="term" value="F:IMP cyclohydrolase activity"/>
    <property type="evidence" value="ECO:0007669"/>
    <property type="project" value="UniProtKB-UniRule"/>
</dbReference>
<protein>
    <recommendedName>
        <fullName evidence="8">Bifunctional purine biosynthesis protein PurH</fullName>
    </recommendedName>
    <domain>
        <recommendedName>
            <fullName evidence="8">Phosphoribosylaminoimidazolecarboxamide formyltransferase</fullName>
            <ecNumber evidence="8">2.1.2.3</ecNumber>
        </recommendedName>
        <alternativeName>
            <fullName evidence="8">AICAR transformylase</fullName>
        </alternativeName>
    </domain>
    <domain>
        <recommendedName>
            <fullName evidence="8">IMP cyclohydrolase</fullName>
            <ecNumber evidence="8">3.5.4.10</ecNumber>
        </recommendedName>
        <alternativeName>
            <fullName evidence="8">ATIC</fullName>
        </alternativeName>
        <alternativeName>
            <fullName evidence="8">IMP synthase</fullName>
        </alternativeName>
        <alternativeName>
            <fullName evidence="8">Inosinicase</fullName>
        </alternativeName>
    </domain>
</protein>
<dbReference type="InterPro" id="IPR036914">
    <property type="entry name" value="MGS-like_dom_sf"/>
</dbReference>
<dbReference type="Pfam" id="PF02142">
    <property type="entry name" value="MGS"/>
    <property type="match status" value="1"/>
</dbReference>
<dbReference type="SMART" id="SM00798">
    <property type="entry name" value="AICARFT_IMPCHas"/>
    <property type="match status" value="1"/>
</dbReference>
<dbReference type="SUPFAM" id="SSF52335">
    <property type="entry name" value="Methylglyoxal synthase-like"/>
    <property type="match status" value="1"/>
</dbReference>
<comment type="pathway">
    <text evidence="1 8">Purine metabolism; IMP biosynthesis via de novo pathway; IMP from 5-formamido-1-(5-phospho-D-ribosyl)imidazole-4-carboxamide: step 1/1.</text>
</comment>
<dbReference type="GO" id="GO:0005829">
    <property type="term" value="C:cytosol"/>
    <property type="evidence" value="ECO:0007669"/>
    <property type="project" value="TreeGrafter"/>
</dbReference>
<dbReference type="GO" id="GO:0006189">
    <property type="term" value="P:'de novo' IMP biosynthetic process"/>
    <property type="evidence" value="ECO:0007669"/>
    <property type="project" value="UniProtKB-UniRule"/>
</dbReference>
<dbReference type="PIRSF" id="PIRSF000414">
    <property type="entry name" value="AICARFT_IMPCHas"/>
    <property type="match status" value="1"/>
</dbReference>
<dbReference type="NCBIfam" id="NF002049">
    <property type="entry name" value="PRK00881.1"/>
    <property type="match status" value="1"/>
</dbReference>
<feature type="domain" description="MGS-like" evidence="9">
    <location>
        <begin position="1"/>
        <end position="142"/>
    </location>
</feature>
<comment type="caution">
    <text evidence="10">The sequence shown here is derived from an EMBL/GenBank/DDBJ whole genome shotgun (WGS) entry which is preliminary data.</text>
</comment>
<comment type="catalytic activity">
    <reaction evidence="8">
        <text>(6R)-10-formyltetrahydrofolate + 5-amino-1-(5-phospho-beta-D-ribosyl)imidazole-4-carboxamide = 5-formamido-1-(5-phospho-D-ribosyl)imidazole-4-carboxamide + (6S)-5,6,7,8-tetrahydrofolate</text>
        <dbReference type="Rhea" id="RHEA:22192"/>
        <dbReference type="ChEBI" id="CHEBI:57453"/>
        <dbReference type="ChEBI" id="CHEBI:58467"/>
        <dbReference type="ChEBI" id="CHEBI:58475"/>
        <dbReference type="ChEBI" id="CHEBI:195366"/>
        <dbReference type="EC" id="2.1.2.3"/>
    </reaction>
</comment>
<dbReference type="Pfam" id="PF01808">
    <property type="entry name" value="AICARFT_IMPCHas"/>
    <property type="match status" value="1"/>
</dbReference>
<dbReference type="EC" id="3.5.4.10" evidence="8"/>
<evidence type="ECO:0000259" key="9">
    <source>
        <dbReference type="PROSITE" id="PS51855"/>
    </source>
</evidence>
<gene>
    <name evidence="8 10" type="primary">purH</name>
    <name evidence="10" type="ORF">ENU66_05510</name>
</gene>
<dbReference type="InterPro" id="IPR016193">
    <property type="entry name" value="Cytidine_deaminase-like"/>
</dbReference>
<keyword evidence="5 8" id="KW-0658">Purine biosynthesis</keyword>